<name>A0A8H4RPP5_9HELO</name>
<keyword evidence="5" id="KW-1185">Reference proteome</keyword>
<dbReference type="EMBL" id="JAAMPI010000232">
    <property type="protein sequence ID" value="KAF4633784.1"/>
    <property type="molecule type" value="Genomic_DNA"/>
</dbReference>
<dbReference type="InterPro" id="IPR056186">
    <property type="entry name" value="PDZ_CPAF-rel"/>
</dbReference>
<evidence type="ECO:0000313" key="5">
    <source>
        <dbReference type="Proteomes" id="UP000566819"/>
    </source>
</evidence>
<feature type="domain" description="Tail specific protease" evidence="2">
    <location>
        <begin position="936"/>
        <end position="1114"/>
    </location>
</feature>
<dbReference type="PANTHER" id="PTHR37049:SF4">
    <property type="entry name" value="RHODANESE DOMAIN-CONTAINING PROTEIN"/>
    <property type="match status" value="1"/>
</dbReference>
<dbReference type="Proteomes" id="UP000566819">
    <property type="component" value="Unassembled WGS sequence"/>
</dbReference>
<dbReference type="GO" id="GO:0008236">
    <property type="term" value="F:serine-type peptidase activity"/>
    <property type="evidence" value="ECO:0007669"/>
    <property type="project" value="InterPro"/>
</dbReference>
<accession>A0A8H4RPP5</accession>
<reference evidence="4 5" key="1">
    <citation type="submission" date="2020-03" db="EMBL/GenBank/DDBJ databases">
        <title>Draft Genome Sequence of Cudoniella acicularis.</title>
        <authorList>
            <person name="Buettner E."/>
            <person name="Kellner H."/>
        </authorList>
    </citation>
    <scope>NUCLEOTIDE SEQUENCE [LARGE SCALE GENOMIC DNA]</scope>
    <source>
        <strain evidence="4 5">DSM 108380</strain>
    </source>
</reference>
<feature type="domain" description="CPAF-like PDZ" evidence="3">
    <location>
        <begin position="722"/>
        <end position="848"/>
    </location>
</feature>
<dbReference type="InterPro" id="IPR052766">
    <property type="entry name" value="S41A_metabolite_peptidase"/>
</dbReference>
<comment type="caution">
    <text evidence="4">The sequence shown here is derived from an EMBL/GenBank/DDBJ whole genome shotgun (WGS) entry which is preliminary data.</text>
</comment>
<dbReference type="GO" id="GO:0006508">
    <property type="term" value="P:proteolysis"/>
    <property type="evidence" value="ECO:0007669"/>
    <property type="project" value="InterPro"/>
</dbReference>
<dbReference type="SUPFAM" id="SSF52096">
    <property type="entry name" value="ClpP/crotonase"/>
    <property type="match status" value="1"/>
</dbReference>
<proteinExistence type="predicted"/>
<dbReference type="InterPro" id="IPR005151">
    <property type="entry name" value="Tail-specific_protease"/>
</dbReference>
<protein>
    <recommendedName>
        <fullName evidence="6">Tail specific protease domain-containing protein</fullName>
    </recommendedName>
</protein>
<evidence type="ECO:0000259" key="2">
    <source>
        <dbReference type="Pfam" id="PF03572"/>
    </source>
</evidence>
<dbReference type="InterPro" id="IPR029045">
    <property type="entry name" value="ClpP/crotonase-like_dom_sf"/>
</dbReference>
<dbReference type="Gene3D" id="3.90.226.10">
    <property type="entry name" value="2-enoyl-CoA Hydratase, Chain A, domain 1"/>
    <property type="match status" value="1"/>
</dbReference>
<dbReference type="PANTHER" id="PTHR37049">
    <property type="entry name" value="PEPTIDASE S41 FAMILY PROTEIN"/>
    <property type="match status" value="1"/>
</dbReference>
<sequence length="1308" mass="142696">MARKKSKNTKPALRRFPFNDEEDLMSQPVAPPDEHDEYMSFHLDNSALAMTNIRGQQYHTRSQSPPPQYPRIWSSTRGSWPHFGNDVRQHENHNDADISEGGNSAATTGCIGLEEVTFIVPTKLWSVGKNNVDHTTCLRNAGRGVLKSYQSFREEVESQMKRIDAGKGMKGVGKNDWIGDAKPNFRFMSLAPPPPPGKVYDSLSADTVSVIRLERYRRAVLRRTENSTGCKIRISTSEGGTYGEAPGEIGFCGTLQAVIEAKNMVQSELRVLPHQKRVASSHEDGRLWEQEYFYKLDKTTINGNQSQSDVEIILSIGGTKYSEDSFLNNNLDTVFKSSFHKYAKARSSIRPQVKHLSRKAESRLGVVSLDHTALKLVSRLCTWLGVAHRSSTKKVIHLRAPKPTEALSVKLRVSSLRLTRNPASQTPLEDPEDTSETRVLRYQDPPELDPRLSLRLDLRRSVSAPFAQRTLAGTKRIKMAQQGLFFLWDQISSTMRVANSVLSLGLALAASHGATAEDTSSGGLGAIIAHMVGVDANTSQGSASAASSAAKSVIATSVTETVIPISPSATAAPTATPTGVIDLSPCGIISSSSKIYAAQLPEPTAPFNCSASLALECLQSIPIDDKQSKAFVEYITPFLQFQSTIAYLKNPPPEWTLSGVDLLGGLETISQNIRDGTYKSQWAFEAELYQLVNTMPKDFHLNLPTPLISSISPFLFITGLPALVSISMDGGPPQPYAVHDLEKLHNSSAALDWTPSPIKTINGKDAGEFILRYALETGQYQDADASYNTVLPTIPLVKEIKVALVSNGENYGSNYGFASAFDNDDIAIVYANGTTQNGTNIAFVVMSFEDINDGDALFSKIEIPVYASSTSAPAASSAAASSTFTQQESTTSPTFVATGTAIPSPSIPVAPGFPTPIIPQFDENIGGYFLNDPNANVAVLDLYTFEGDNEQRRTQYLADFLAECKKNEKSKLIIDLRQNGGGNVDYGFDAFGQLFPNVQTLAATRMRSTPMGQYLSDVYSTITAKYNETVTVGVFPYWSYNSVDANLRAFNTYEDFIGPQQIYGDNFTALLRPTPDQSNNSTDSPQFSPENIIMFHDGLCGSTCTIFVEFMKSEVGVRSIAVGGRNIAGPMQGVAGSKGAEVLEYSDYKRYMNNLQKVAAVFSSHGDTMPSLDDVPSELIISTGNAPLGNNAYLVSADDSSRINLRNNYNSTDPSEIPLEFVYEATNCRLYYEFDDLWDVTALWSRVANVTWGTGKCTEGSTVTNDNTLPTGPGSAYATVPFSVDRVVNITVNHDLPGFVPNPHRPNQ</sequence>
<dbReference type="OrthoDB" id="3534988at2759"/>
<evidence type="ECO:0000313" key="4">
    <source>
        <dbReference type="EMBL" id="KAF4633784.1"/>
    </source>
</evidence>
<gene>
    <name evidence="4" type="ORF">G7Y89_g4336</name>
</gene>
<dbReference type="Pfam" id="PF23658">
    <property type="entry name" value="PDZ_CPAF_rel"/>
    <property type="match status" value="1"/>
</dbReference>
<feature type="region of interest" description="Disordered" evidence="1">
    <location>
        <begin position="420"/>
        <end position="444"/>
    </location>
</feature>
<organism evidence="4 5">
    <name type="scientific">Cudoniella acicularis</name>
    <dbReference type="NCBI Taxonomy" id="354080"/>
    <lineage>
        <taxon>Eukaryota</taxon>
        <taxon>Fungi</taxon>
        <taxon>Dikarya</taxon>
        <taxon>Ascomycota</taxon>
        <taxon>Pezizomycotina</taxon>
        <taxon>Leotiomycetes</taxon>
        <taxon>Helotiales</taxon>
        <taxon>Tricladiaceae</taxon>
        <taxon>Cudoniella</taxon>
    </lineage>
</organism>
<evidence type="ECO:0000259" key="3">
    <source>
        <dbReference type="Pfam" id="PF23658"/>
    </source>
</evidence>
<dbReference type="Pfam" id="PF03572">
    <property type="entry name" value="Peptidase_S41"/>
    <property type="match status" value="1"/>
</dbReference>
<feature type="region of interest" description="Disordered" evidence="1">
    <location>
        <begin position="1"/>
        <end position="26"/>
    </location>
</feature>
<evidence type="ECO:0000256" key="1">
    <source>
        <dbReference type="SAM" id="MobiDB-lite"/>
    </source>
</evidence>
<evidence type="ECO:0008006" key="6">
    <source>
        <dbReference type="Google" id="ProtNLM"/>
    </source>
</evidence>